<accession>A0A3P7Y7U3</accession>
<dbReference type="OrthoDB" id="5835567at2759"/>
<evidence type="ECO:0000313" key="1">
    <source>
        <dbReference type="EMBL" id="VDO61013.1"/>
    </source>
</evidence>
<dbReference type="AlphaFoldDB" id="A0A183FDN5"/>
<name>A0A183FDN5_HELPZ</name>
<reference evidence="1 2" key="1">
    <citation type="submission" date="2018-11" db="EMBL/GenBank/DDBJ databases">
        <authorList>
            <consortium name="Pathogen Informatics"/>
        </authorList>
    </citation>
    <scope>NUCLEOTIDE SEQUENCE [LARGE SCALE GENOMIC DNA]</scope>
</reference>
<keyword evidence="2" id="KW-1185">Reference proteome</keyword>
<reference evidence="3" key="2">
    <citation type="submission" date="2019-09" db="UniProtKB">
        <authorList>
            <consortium name="WormBaseParasite"/>
        </authorList>
    </citation>
    <scope>IDENTIFICATION</scope>
</reference>
<gene>
    <name evidence="1" type="ORF">HPBE_LOCUS4374</name>
</gene>
<organism evidence="2 3">
    <name type="scientific">Heligmosomoides polygyrus</name>
    <name type="common">Parasitic roundworm</name>
    <dbReference type="NCBI Taxonomy" id="6339"/>
    <lineage>
        <taxon>Eukaryota</taxon>
        <taxon>Metazoa</taxon>
        <taxon>Ecdysozoa</taxon>
        <taxon>Nematoda</taxon>
        <taxon>Chromadorea</taxon>
        <taxon>Rhabditida</taxon>
        <taxon>Rhabditina</taxon>
        <taxon>Rhabditomorpha</taxon>
        <taxon>Strongyloidea</taxon>
        <taxon>Heligmosomidae</taxon>
        <taxon>Heligmosomoides</taxon>
    </lineage>
</organism>
<proteinExistence type="predicted"/>
<dbReference type="EMBL" id="UZAH01025306">
    <property type="protein sequence ID" value="VDO61013.1"/>
    <property type="molecule type" value="Genomic_DNA"/>
</dbReference>
<protein>
    <submittedName>
        <fullName evidence="3">RNase H domain-containing protein</fullName>
    </submittedName>
</protein>
<sequence>MLLCQEAGGINGATASYEGALIAGKLDDATNSSVDNSLKDIHAVRRQANGTCLLAVHKKMAVLITDSEKLLNILGLPMAILSKSVQITFTIAWLEFSLASP</sequence>
<evidence type="ECO:0000313" key="3">
    <source>
        <dbReference type="WBParaSite" id="HPBE_0000437301-mRNA-1"/>
    </source>
</evidence>
<accession>A0A183FDN5</accession>
<dbReference type="WBParaSite" id="HPBE_0000437301-mRNA-1">
    <property type="protein sequence ID" value="HPBE_0000437301-mRNA-1"/>
    <property type="gene ID" value="HPBE_0000437301"/>
</dbReference>
<evidence type="ECO:0000313" key="2">
    <source>
        <dbReference type="Proteomes" id="UP000050761"/>
    </source>
</evidence>
<dbReference type="Proteomes" id="UP000050761">
    <property type="component" value="Unassembled WGS sequence"/>
</dbReference>